<dbReference type="Pfam" id="PF10588">
    <property type="entry name" value="NADH-G_4Fe-4S_3"/>
    <property type="match status" value="1"/>
</dbReference>
<accession>A0A178ILZ1</accession>
<proteinExistence type="inferred from homology"/>
<dbReference type="SUPFAM" id="SSF54292">
    <property type="entry name" value="2Fe-2S ferredoxin-like"/>
    <property type="match status" value="1"/>
</dbReference>
<dbReference type="SMART" id="SM00929">
    <property type="entry name" value="NADH-G_4Fe-4S_3"/>
    <property type="match status" value="1"/>
</dbReference>
<dbReference type="PROSITE" id="PS00641">
    <property type="entry name" value="COMPLEX1_75K_1"/>
    <property type="match status" value="1"/>
</dbReference>
<dbReference type="Gene3D" id="3.40.50.740">
    <property type="match status" value="1"/>
</dbReference>
<dbReference type="RefSeq" id="WP_068768312.1">
    <property type="nucleotide sequence ID" value="NZ_CP109796.1"/>
</dbReference>
<comment type="similarity">
    <text evidence="3">Belongs to the complex I 75 kDa subunit family.</text>
</comment>
<dbReference type="InterPro" id="IPR001041">
    <property type="entry name" value="2Fe-2S_ferredoxin-type"/>
</dbReference>
<dbReference type="PROSITE" id="PS00643">
    <property type="entry name" value="COMPLEX1_75K_3"/>
    <property type="match status" value="1"/>
</dbReference>
<dbReference type="InterPro" id="IPR036010">
    <property type="entry name" value="2Fe-2S_ferredoxin-like_sf"/>
</dbReference>
<organism evidence="15 16">
    <name type="scientific">Termitidicoccus mucosus</name>
    <dbReference type="NCBI Taxonomy" id="1184151"/>
    <lineage>
        <taxon>Bacteria</taxon>
        <taxon>Pseudomonadati</taxon>
        <taxon>Verrucomicrobiota</taxon>
        <taxon>Opitutia</taxon>
        <taxon>Opitutales</taxon>
        <taxon>Opitutaceae</taxon>
        <taxon>Termitidicoccus</taxon>
    </lineage>
</organism>
<keyword evidence="9" id="KW-0411">Iron-sulfur</keyword>
<evidence type="ECO:0000259" key="14">
    <source>
        <dbReference type="PROSITE" id="PS51839"/>
    </source>
</evidence>
<dbReference type="AlphaFoldDB" id="A0A178ILZ1"/>
<evidence type="ECO:0000256" key="6">
    <source>
        <dbReference type="ARBA" id="ARBA00022723"/>
    </source>
</evidence>
<dbReference type="GO" id="GO:0016020">
    <property type="term" value="C:membrane"/>
    <property type="evidence" value="ECO:0007669"/>
    <property type="project" value="UniProtKB-SubCell"/>
</dbReference>
<dbReference type="Proteomes" id="UP000078486">
    <property type="component" value="Unassembled WGS sequence"/>
</dbReference>
<dbReference type="Gene3D" id="3.30.70.20">
    <property type="match status" value="1"/>
</dbReference>
<evidence type="ECO:0000256" key="10">
    <source>
        <dbReference type="ARBA" id="ARBA00023027"/>
    </source>
</evidence>
<comment type="caution">
    <text evidence="15">The sequence shown here is derived from an EMBL/GenBank/DDBJ whole genome shotgun (WGS) entry which is preliminary data.</text>
</comment>
<dbReference type="InterPro" id="IPR050123">
    <property type="entry name" value="Prok_molybdopt-oxidoreductase"/>
</dbReference>
<keyword evidence="5" id="KW-0001">2Fe-2S</keyword>
<dbReference type="CDD" id="cd00207">
    <property type="entry name" value="fer2"/>
    <property type="match status" value="1"/>
</dbReference>
<dbReference type="Gene3D" id="3.10.20.740">
    <property type="match status" value="1"/>
</dbReference>
<dbReference type="InterPro" id="IPR054351">
    <property type="entry name" value="NADH_UbQ_OxRdtase_ferredoxin"/>
</dbReference>
<keyword evidence="10" id="KW-0520">NAD</keyword>
<evidence type="ECO:0000256" key="12">
    <source>
        <dbReference type="ARBA" id="ARBA00034078"/>
    </source>
</evidence>
<feature type="domain" description="4Fe-4S His(Cys)3-ligated-type" evidence="14">
    <location>
        <begin position="112"/>
        <end position="151"/>
    </location>
</feature>
<keyword evidence="11" id="KW-0472">Membrane</keyword>
<keyword evidence="7" id="KW-1278">Translocase</keyword>
<evidence type="ECO:0000256" key="3">
    <source>
        <dbReference type="ARBA" id="ARBA00005404"/>
    </source>
</evidence>
<dbReference type="PANTHER" id="PTHR43105">
    <property type="entry name" value="RESPIRATORY NITRATE REDUCTASE"/>
    <property type="match status" value="1"/>
</dbReference>
<dbReference type="Pfam" id="PF13510">
    <property type="entry name" value="Fer2_4"/>
    <property type="match status" value="1"/>
</dbReference>
<dbReference type="STRING" id="1184151.AW736_00235"/>
<dbReference type="GO" id="GO:0008137">
    <property type="term" value="F:NADH dehydrogenase (ubiquinone) activity"/>
    <property type="evidence" value="ECO:0007669"/>
    <property type="project" value="InterPro"/>
</dbReference>
<keyword evidence="8" id="KW-0408">Iron</keyword>
<dbReference type="InterPro" id="IPR000283">
    <property type="entry name" value="NADH_UbQ_OxRdtase_75kDa_su_CS"/>
</dbReference>
<gene>
    <name evidence="15" type="ORF">AW736_00235</name>
</gene>
<evidence type="ECO:0000313" key="15">
    <source>
        <dbReference type="EMBL" id="OAM90923.1"/>
    </source>
</evidence>
<evidence type="ECO:0000259" key="13">
    <source>
        <dbReference type="PROSITE" id="PS51669"/>
    </source>
</evidence>
<dbReference type="OrthoDB" id="9805142at2"/>
<evidence type="ECO:0000256" key="9">
    <source>
        <dbReference type="ARBA" id="ARBA00023014"/>
    </source>
</evidence>
<reference evidence="15 16" key="1">
    <citation type="submission" date="2016-01" db="EMBL/GenBank/DDBJ databases">
        <title>High potential of lignocellulose degradation of a new Verrucomicrobia species.</title>
        <authorList>
            <person name="Wang Y."/>
            <person name="Shi Y."/>
            <person name="Qiu Z."/>
            <person name="Liu S."/>
            <person name="Yang H."/>
        </authorList>
    </citation>
    <scope>NUCLEOTIDE SEQUENCE [LARGE SCALE GENOMIC DNA]</scope>
    <source>
        <strain evidence="15 16">TSB47</strain>
    </source>
</reference>
<name>A0A178ILZ1_9BACT</name>
<dbReference type="GO" id="GO:0051537">
    <property type="term" value="F:2 iron, 2 sulfur cluster binding"/>
    <property type="evidence" value="ECO:0007669"/>
    <property type="project" value="UniProtKB-KW"/>
</dbReference>
<keyword evidence="16" id="KW-1185">Reference proteome</keyword>
<evidence type="ECO:0000256" key="4">
    <source>
        <dbReference type="ARBA" id="ARBA00022485"/>
    </source>
</evidence>
<dbReference type="InterPro" id="IPR019574">
    <property type="entry name" value="NADH_UbQ_OxRdtase_Gsu_4Fe4S-bd"/>
</dbReference>
<dbReference type="InterPro" id="IPR006963">
    <property type="entry name" value="Mopterin_OxRdtase_4Fe-4S_dom"/>
</dbReference>
<keyword evidence="6" id="KW-0479">Metal-binding</keyword>
<evidence type="ECO:0000256" key="8">
    <source>
        <dbReference type="ARBA" id="ARBA00023004"/>
    </source>
</evidence>
<dbReference type="Pfam" id="PF22117">
    <property type="entry name" value="Fer4_Nqo3"/>
    <property type="match status" value="1"/>
</dbReference>
<dbReference type="SUPFAM" id="SSF53706">
    <property type="entry name" value="Formate dehydrogenase/DMSO reductase, domains 1-3"/>
    <property type="match status" value="1"/>
</dbReference>
<dbReference type="Pfam" id="PF00384">
    <property type="entry name" value="Molybdopterin"/>
    <property type="match status" value="1"/>
</dbReference>
<dbReference type="GO" id="GO:0003954">
    <property type="term" value="F:NADH dehydrogenase activity"/>
    <property type="evidence" value="ECO:0007669"/>
    <property type="project" value="TreeGrafter"/>
</dbReference>
<feature type="domain" description="4Fe-4S Mo/W bis-MGD-type" evidence="13">
    <location>
        <begin position="250"/>
        <end position="306"/>
    </location>
</feature>
<protein>
    <submittedName>
        <fullName evidence="15">Ferredoxin</fullName>
    </submittedName>
</protein>
<dbReference type="SUPFAM" id="SSF54862">
    <property type="entry name" value="4Fe-4S ferredoxins"/>
    <property type="match status" value="1"/>
</dbReference>
<evidence type="ECO:0000256" key="7">
    <source>
        <dbReference type="ARBA" id="ARBA00022967"/>
    </source>
</evidence>
<comment type="subcellular location">
    <subcellularLocation>
        <location evidence="2">Membrane</location>
    </subcellularLocation>
</comment>
<dbReference type="GO" id="GO:0051539">
    <property type="term" value="F:4 iron, 4 sulfur cluster binding"/>
    <property type="evidence" value="ECO:0007669"/>
    <property type="project" value="UniProtKB-KW"/>
</dbReference>
<dbReference type="Pfam" id="PF22151">
    <property type="entry name" value="Fer4_NDSU1"/>
    <property type="match status" value="1"/>
</dbReference>
<comment type="cofactor">
    <cofactor evidence="1">
        <name>[4Fe-4S] cluster</name>
        <dbReference type="ChEBI" id="CHEBI:49883"/>
    </cofactor>
</comment>
<dbReference type="PROSITE" id="PS51839">
    <property type="entry name" value="4FE4S_HC3"/>
    <property type="match status" value="1"/>
</dbReference>
<comment type="cofactor">
    <cofactor evidence="12">
        <name>[2Fe-2S] cluster</name>
        <dbReference type="ChEBI" id="CHEBI:190135"/>
    </cofactor>
</comment>
<evidence type="ECO:0000256" key="2">
    <source>
        <dbReference type="ARBA" id="ARBA00004370"/>
    </source>
</evidence>
<dbReference type="EMBL" id="LRRQ01000044">
    <property type="protein sequence ID" value="OAM90923.1"/>
    <property type="molecule type" value="Genomic_DNA"/>
</dbReference>
<sequence length="589" mass="63654">MTAPAASVQPDLVTVNIDGHELAVPRGTNMIEAARLVGVDIPHYCYHPKLAVVGNCRMCLVEMGLPAVDPATKQPLVDPATGRQKINWMPRPQIGCGTNATPGLHIRTNSPLVKDCREGVTEFLLINHPLDCPICDQAGECHLQEQATAYGRGYSRFVEQKNVKPKRTQLGPRVMLDDERCILCSRCIRFSRDIAKQDVLGFIDRGSYSTLTCHPGHQLEHNYSLNTVDICPVGALTSTDFRFKMRVWFLKQTNSIDTESSAGVNTTVWSREGQIYRITPRRNDDVNDTWMPDSGRVLYKQVRAENRLTAIKVNGQPASLDAAIAAAAELLKTAAPGPQSQIVNRKSEIVNSLALVASTRSTVEEQYLAKKLADALALPAAARHLPAHLAEGDGLLLTADRSPNTRGALLTGLADKLPSPALATLAADIDSGRIDTLLVINEDLTAAGLTAAQLARVRLIYIGTHANPTSDAAQIVLPARTVFEKNGSFINQQFRLQRFEQAIPGLAGTTDDLVLLARLLAAAENRPDTESGINAIWRRLAADAPVFAGIEYATISAGGLPLVPGTLARLAFPEGESLHYKTTATTAAP</sequence>
<evidence type="ECO:0000256" key="11">
    <source>
        <dbReference type="ARBA" id="ARBA00023136"/>
    </source>
</evidence>
<dbReference type="InterPro" id="IPR006656">
    <property type="entry name" value="Mopterin_OxRdtase"/>
</dbReference>
<dbReference type="PANTHER" id="PTHR43105:SF13">
    <property type="entry name" value="NADH-UBIQUINONE OXIDOREDUCTASE 75 KDA SUBUNIT, MITOCHONDRIAL"/>
    <property type="match status" value="1"/>
</dbReference>
<keyword evidence="4" id="KW-0004">4Fe-4S</keyword>
<dbReference type="GO" id="GO:0046872">
    <property type="term" value="F:metal ion binding"/>
    <property type="evidence" value="ECO:0007669"/>
    <property type="project" value="UniProtKB-KW"/>
</dbReference>
<dbReference type="FunFam" id="3.10.20.740:FF:000004">
    <property type="entry name" value="NADH-quinone oxidoreductase"/>
    <property type="match status" value="1"/>
</dbReference>
<evidence type="ECO:0000256" key="1">
    <source>
        <dbReference type="ARBA" id="ARBA00001966"/>
    </source>
</evidence>
<evidence type="ECO:0000313" key="16">
    <source>
        <dbReference type="Proteomes" id="UP000078486"/>
    </source>
</evidence>
<dbReference type="GO" id="GO:0042773">
    <property type="term" value="P:ATP synthesis coupled electron transport"/>
    <property type="evidence" value="ECO:0007669"/>
    <property type="project" value="InterPro"/>
</dbReference>
<evidence type="ECO:0000256" key="5">
    <source>
        <dbReference type="ARBA" id="ARBA00022714"/>
    </source>
</evidence>
<dbReference type="PROSITE" id="PS51669">
    <property type="entry name" value="4FE4S_MOW_BIS_MGD"/>
    <property type="match status" value="1"/>
</dbReference>
<dbReference type="GO" id="GO:0048038">
    <property type="term" value="F:quinone binding"/>
    <property type="evidence" value="ECO:0007669"/>
    <property type="project" value="UniProtKB-KW"/>
</dbReference>